<dbReference type="Pfam" id="PF01368">
    <property type="entry name" value="DHH"/>
    <property type="match status" value="1"/>
</dbReference>
<dbReference type="GO" id="GO:0005886">
    <property type="term" value="C:plasma membrane"/>
    <property type="evidence" value="ECO:0007669"/>
    <property type="project" value="UniProtKB-SubCell"/>
</dbReference>
<keyword evidence="6" id="KW-0378">Hydrolase</keyword>
<dbReference type="EMBL" id="FOQE01000029">
    <property type="protein sequence ID" value="SFH81916.1"/>
    <property type="molecule type" value="Genomic_DNA"/>
</dbReference>
<keyword evidence="5 6" id="KW-0472">Membrane</keyword>
<evidence type="ECO:0000256" key="6">
    <source>
        <dbReference type="PIRNR" id="PIRNR026583"/>
    </source>
</evidence>
<dbReference type="InterPro" id="IPR000014">
    <property type="entry name" value="PAS"/>
</dbReference>
<name>A0A1I3D5F4_9LACT</name>
<keyword evidence="4 8" id="KW-1133">Transmembrane helix</keyword>
<dbReference type="GO" id="GO:0106409">
    <property type="term" value="F:cyclic-di-AMP phosphodiesterase activity"/>
    <property type="evidence" value="ECO:0007669"/>
    <property type="project" value="RHEA"/>
</dbReference>
<evidence type="ECO:0000313" key="11">
    <source>
        <dbReference type="Proteomes" id="UP000198668"/>
    </source>
</evidence>
<dbReference type="InterPro" id="IPR051319">
    <property type="entry name" value="Oligoribo/pAp-PDE_c-di-AMP_PDE"/>
</dbReference>
<dbReference type="CDD" id="cd00130">
    <property type="entry name" value="PAS"/>
    <property type="match status" value="1"/>
</dbReference>
<evidence type="ECO:0000256" key="8">
    <source>
        <dbReference type="SAM" id="Phobius"/>
    </source>
</evidence>
<proteinExistence type="inferred from homology"/>
<dbReference type="PANTHER" id="PTHR47618:SF2">
    <property type="entry name" value="CYCLIC-DI-AMP PHOSPHODIESTERASE GDPP"/>
    <property type="match status" value="1"/>
</dbReference>
<keyword evidence="7" id="KW-0464">Manganese</keyword>
<comment type="catalytic activity">
    <reaction evidence="6">
        <text>3',3'-c-di-AMP + H2O = 5'-O-phosphonoadenylyl-(3'-&gt;5')-adenosine + H(+)</text>
        <dbReference type="Rhea" id="RHEA:54420"/>
        <dbReference type="ChEBI" id="CHEBI:15377"/>
        <dbReference type="ChEBI" id="CHEBI:15378"/>
        <dbReference type="ChEBI" id="CHEBI:71500"/>
        <dbReference type="ChEBI" id="CHEBI:138171"/>
    </reaction>
</comment>
<feature type="binding site" evidence="7">
    <location>
        <position position="368"/>
    </location>
    <ligand>
        <name>Mn(2+)</name>
        <dbReference type="ChEBI" id="CHEBI:29035"/>
        <label>2</label>
    </ligand>
</feature>
<comment type="function">
    <text evidence="6">Has phosphodiesterase (PDE) activity against cyclic-di-AMP (c-di-AMP).</text>
</comment>
<gene>
    <name evidence="10" type="ORF">SAMN04489868_12913</name>
</gene>
<feature type="transmembrane region" description="Helical" evidence="8">
    <location>
        <begin position="21"/>
        <end position="40"/>
    </location>
</feature>
<dbReference type="OrthoDB" id="9759476at2"/>
<dbReference type="Pfam" id="PF24898">
    <property type="entry name" value="GGDEF_GdpP"/>
    <property type="match status" value="1"/>
</dbReference>
<evidence type="ECO:0000259" key="9">
    <source>
        <dbReference type="PROSITE" id="PS50887"/>
    </source>
</evidence>
<dbReference type="Gene3D" id="3.90.1640.10">
    <property type="entry name" value="inorganic pyrophosphatase (n-terminal core)"/>
    <property type="match status" value="1"/>
</dbReference>
<dbReference type="GO" id="GO:0003676">
    <property type="term" value="F:nucleic acid binding"/>
    <property type="evidence" value="ECO:0007669"/>
    <property type="project" value="UniProtKB-UniRule"/>
</dbReference>
<feature type="binding site" evidence="7">
    <location>
        <position position="461"/>
    </location>
    <ligand>
        <name>Mn(2+)</name>
        <dbReference type="ChEBI" id="CHEBI:29035"/>
        <label>2</label>
    </ligand>
</feature>
<reference evidence="10 11" key="1">
    <citation type="submission" date="2016-10" db="EMBL/GenBank/DDBJ databases">
        <authorList>
            <person name="de Groot N.N."/>
        </authorList>
    </citation>
    <scope>NUCLEOTIDE SEQUENCE [LARGE SCALE GENOMIC DNA]</scope>
    <source>
        <strain evidence="10 11">DSM 27630</strain>
    </source>
</reference>
<dbReference type="Pfam" id="PF02272">
    <property type="entry name" value="DHHA1"/>
    <property type="match status" value="1"/>
</dbReference>
<dbReference type="SUPFAM" id="SSF55785">
    <property type="entry name" value="PYP-like sensor domain (PAS domain)"/>
    <property type="match status" value="1"/>
</dbReference>
<feature type="binding site" evidence="7">
    <location>
        <position position="366"/>
    </location>
    <ligand>
        <name>Mn(2+)</name>
        <dbReference type="ChEBI" id="CHEBI:29035"/>
        <label>1</label>
    </ligand>
</feature>
<dbReference type="InterPro" id="IPR000160">
    <property type="entry name" value="GGDEF_dom"/>
</dbReference>
<protein>
    <recommendedName>
        <fullName evidence="6">Cyclic-di-AMP phosphodiesterase</fullName>
        <ecNumber evidence="6">3.1.4.-</ecNumber>
    </recommendedName>
</protein>
<dbReference type="InterPro" id="IPR038763">
    <property type="entry name" value="DHH_sf"/>
</dbReference>
<feature type="binding site" evidence="7">
    <location>
        <position position="437"/>
    </location>
    <ligand>
        <name>Mn(2+)</name>
        <dbReference type="ChEBI" id="CHEBI:29035"/>
        <label>2</label>
    </ligand>
</feature>
<dbReference type="RefSeq" id="WP_092093054.1">
    <property type="nucleotide sequence ID" value="NZ_FOQE01000029.1"/>
</dbReference>
<evidence type="ECO:0000256" key="4">
    <source>
        <dbReference type="ARBA" id="ARBA00022989"/>
    </source>
</evidence>
<feature type="domain" description="GGDEF" evidence="9">
    <location>
        <begin position="185"/>
        <end position="318"/>
    </location>
</feature>
<keyword evidence="11" id="KW-1185">Reference proteome</keyword>
<dbReference type="Gene3D" id="3.30.450.20">
    <property type="entry name" value="PAS domain"/>
    <property type="match status" value="1"/>
</dbReference>
<dbReference type="PIRSF" id="PIRSF026583">
    <property type="entry name" value="YybT"/>
    <property type="match status" value="1"/>
</dbReference>
<dbReference type="SUPFAM" id="SSF64182">
    <property type="entry name" value="DHH phosphoesterases"/>
    <property type="match status" value="1"/>
</dbReference>
<dbReference type="InterPro" id="IPR003156">
    <property type="entry name" value="DHHA1_dom"/>
</dbReference>
<dbReference type="PROSITE" id="PS50887">
    <property type="entry name" value="GGDEF"/>
    <property type="match status" value="1"/>
</dbReference>
<dbReference type="Gene3D" id="3.10.310.30">
    <property type="match status" value="1"/>
</dbReference>
<feature type="binding site" evidence="7">
    <location>
        <position position="437"/>
    </location>
    <ligand>
        <name>Mn(2+)</name>
        <dbReference type="ChEBI" id="CHEBI:29035"/>
        <label>1</label>
    </ligand>
</feature>
<evidence type="ECO:0000313" key="10">
    <source>
        <dbReference type="EMBL" id="SFH81916.1"/>
    </source>
</evidence>
<dbReference type="GO" id="GO:0016787">
    <property type="term" value="F:hydrolase activity"/>
    <property type="evidence" value="ECO:0007669"/>
    <property type="project" value="UniProtKB-UniRule"/>
</dbReference>
<keyword evidence="7" id="KW-0479">Metal-binding</keyword>
<dbReference type="SMART" id="SM00267">
    <property type="entry name" value="GGDEF"/>
    <property type="match status" value="1"/>
</dbReference>
<comment type="subcellular location">
    <subcellularLocation>
        <location evidence="1">Cell membrane</location>
        <topology evidence="1">Multi-pass membrane protein</topology>
    </subcellularLocation>
</comment>
<dbReference type="InterPro" id="IPR001667">
    <property type="entry name" value="DDH_dom"/>
</dbReference>
<accession>A0A1I3D5F4</accession>
<dbReference type="PANTHER" id="PTHR47618">
    <property type="entry name" value="BIFUNCTIONAL OLIGORIBONUCLEASE AND PAP PHOSPHATASE NRNA"/>
    <property type="match status" value="1"/>
</dbReference>
<organism evidence="10 11">
    <name type="scientific">Pisciglobus halotolerans</name>
    <dbReference type="NCBI Taxonomy" id="745365"/>
    <lineage>
        <taxon>Bacteria</taxon>
        <taxon>Bacillati</taxon>
        <taxon>Bacillota</taxon>
        <taxon>Bacilli</taxon>
        <taxon>Lactobacillales</taxon>
        <taxon>Carnobacteriaceae</taxon>
    </lineage>
</organism>
<evidence type="ECO:0000256" key="1">
    <source>
        <dbReference type="ARBA" id="ARBA00004651"/>
    </source>
</evidence>
<dbReference type="AlphaFoldDB" id="A0A1I3D5F4"/>
<dbReference type="InterPro" id="IPR049553">
    <property type="entry name" value="GdpP-like_PAS"/>
</dbReference>
<evidence type="ECO:0000256" key="5">
    <source>
        <dbReference type="ARBA" id="ARBA00023136"/>
    </source>
</evidence>
<keyword evidence="2 6" id="KW-1003">Cell membrane</keyword>
<comment type="similarity">
    <text evidence="6">Belongs to the GdpP/PdeA phosphodiesterase family.</text>
</comment>
<evidence type="ECO:0000256" key="2">
    <source>
        <dbReference type="ARBA" id="ARBA00022475"/>
    </source>
</evidence>
<dbReference type="GO" id="GO:0046872">
    <property type="term" value="F:metal ion binding"/>
    <property type="evidence" value="ECO:0007669"/>
    <property type="project" value="UniProtKB-KW"/>
</dbReference>
<dbReference type="Proteomes" id="UP000198668">
    <property type="component" value="Unassembled WGS sequence"/>
</dbReference>
<feature type="binding site" evidence="7">
    <location>
        <position position="517"/>
    </location>
    <ligand>
        <name>Mn(2+)</name>
        <dbReference type="ChEBI" id="CHEBI:29035"/>
        <label>2</label>
    </ligand>
</feature>
<dbReference type="EC" id="3.1.4.-" evidence="6"/>
<feature type="binding site" evidence="7">
    <location>
        <position position="362"/>
    </location>
    <ligand>
        <name>Mn(2+)</name>
        <dbReference type="ChEBI" id="CHEBI:29035"/>
        <label>1</label>
    </ligand>
</feature>
<feature type="transmembrane region" description="Helical" evidence="8">
    <location>
        <begin position="46"/>
        <end position="63"/>
    </location>
</feature>
<evidence type="ECO:0000256" key="3">
    <source>
        <dbReference type="ARBA" id="ARBA00022692"/>
    </source>
</evidence>
<keyword evidence="3 8" id="KW-0812">Transmembrane</keyword>
<comment type="cofactor">
    <cofactor evidence="7">
        <name>Mn(2+)</name>
        <dbReference type="ChEBI" id="CHEBI:29035"/>
    </cofactor>
    <text evidence="7">For phosphodiesterase activity, probably binds 2 Mn(2+) per subunit.</text>
</comment>
<evidence type="ECO:0000256" key="7">
    <source>
        <dbReference type="PIRSR" id="PIRSR026583-50"/>
    </source>
</evidence>
<sequence length="676" mass="76818">MKKLWFHDKLPKFLNDDKVETASLILIFVQLAMVLAGFFAKAYIGLIMLICFMIFIFLMYRYLDFLTERVNLYVTELSYRTKKGEQEALIKMPIGILLFDKDFTVQWANPYFQAHIGYQEEVLGKKLEEIDEELNHLIQESHQTGQQTITWGDKTYRTVIQDDIQAVYLMDITQYAQIKAKYEDEKIVIGNIFIDNYDEIIQGMNDRNISAMSSFVTTQLSNWARQEHLYLKRVAEDRYIVLMHQHVLAKMEKENFSILDQIREKTSKQNNPLTLSIGLAYMDISGEEENLTELANLAQSNLDLALGRGGDQVVVKSPKGEPRYYGGKTNPMEKRTRVRSRVISQALQELIKHADQVFVMGHRNPDMDAIGSCLGIRRITEMNDKEAWVVVKPNEYSSDVAKLMEKVENDSLLSRYIIEPEVAKEMMTPNSLLIVVDFHRPSMAIAPELMKMKGQTVVIDHHRRGEEFPENPALVYIEPYASSTAELVTELFEYQPSDAEPINKIEATAMLGGIIVDTKSFSLRTGSRTFDAASYLRSCGADAVLIQRLLKEDQTTYLERSHLIENMYFITDHIAIAAGKEDKVYSSVVTAQTADTMLSMNHVDAAFVITKRDDGRIGISGRSLGEINVQVIMEKMGGGGHLSNAATQMENVSVAEAEKQLADVIHDQYANEEDEG</sequence>
<dbReference type="Pfam" id="PF21370">
    <property type="entry name" value="PAS_GdpP"/>
    <property type="match status" value="1"/>
</dbReference>
<dbReference type="InterPro" id="IPR035965">
    <property type="entry name" value="PAS-like_dom_sf"/>
</dbReference>
<dbReference type="FunFam" id="3.90.1640.10:FF:000002">
    <property type="entry name" value="Cyclic-di-AMP phosphodiesterase"/>
    <property type="match status" value="1"/>
</dbReference>
<dbReference type="InterPro" id="IPR014528">
    <property type="entry name" value="GdpP/PdeA"/>
</dbReference>